<feature type="transmembrane region" description="Helical" evidence="1">
    <location>
        <begin position="15"/>
        <end position="34"/>
    </location>
</feature>
<evidence type="ECO:0000313" key="2">
    <source>
        <dbReference type="EMBL" id="MBE0370675.1"/>
    </source>
</evidence>
<keyword evidence="3" id="KW-1185">Reference proteome</keyword>
<keyword evidence="1" id="KW-0812">Transmembrane</keyword>
<comment type="caution">
    <text evidence="2">The sequence shown here is derived from an EMBL/GenBank/DDBJ whole genome shotgun (WGS) entry which is preliminary data.</text>
</comment>
<dbReference type="Proteomes" id="UP000615755">
    <property type="component" value="Unassembled WGS sequence"/>
</dbReference>
<protein>
    <submittedName>
        <fullName evidence="2">Uncharacterized protein</fullName>
    </submittedName>
</protein>
<reference evidence="2 3" key="1">
    <citation type="submission" date="2015-03" db="EMBL/GenBank/DDBJ databases">
        <title>Genome sequence of Pseudoalteromonas aurantia.</title>
        <authorList>
            <person name="Xie B.-B."/>
            <person name="Rong J.-C."/>
            <person name="Qin Q.-L."/>
            <person name="Zhang Y.-Z."/>
        </authorList>
    </citation>
    <scope>NUCLEOTIDE SEQUENCE [LARGE SCALE GENOMIC DNA]</scope>
    <source>
        <strain evidence="2 3">208</strain>
    </source>
</reference>
<evidence type="ECO:0000256" key="1">
    <source>
        <dbReference type="SAM" id="Phobius"/>
    </source>
</evidence>
<keyword evidence="1" id="KW-0472">Membrane</keyword>
<name>A0ABR9EI49_9GAMM</name>
<keyword evidence="1" id="KW-1133">Transmembrane helix</keyword>
<gene>
    <name evidence="2" type="ORF">PAUR_b0755</name>
</gene>
<accession>A0ABR9EI49</accession>
<dbReference type="EMBL" id="AQGV01000015">
    <property type="protein sequence ID" value="MBE0370675.1"/>
    <property type="molecule type" value="Genomic_DNA"/>
</dbReference>
<evidence type="ECO:0000313" key="3">
    <source>
        <dbReference type="Proteomes" id="UP000615755"/>
    </source>
</evidence>
<organism evidence="2 3">
    <name type="scientific">Pseudoalteromonas aurantia 208</name>
    <dbReference type="NCBI Taxonomy" id="1314867"/>
    <lineage>
        <taxon>Bacteria</taxon>
        <taxon>Pseudomonadati</taxon>
        <taxon>Pseudomonadota</taxon>
        <taxon>Gammaproteobacteria</taxon>
        <taxon>Alteromonadales</taxon>
        <taxon>Pseudoalteromonadaceae</taxon>
        <taxon>Pseudoalteromonas</taxon>
    </lineage>
</organism>
<sequence>MASVTRFGYRQSQPFLLSILVGFLLAMITVRIGLNTFLKQTHSMPPALFLLCGSD</sequence>
<proteinExistence type="predicted"/>